<reference evidence="1 2" key="1">
    <citation type="submission" date="2023-03" db="EMBL/GenBank/DDBJ databases">
        <title>Genome insight into feeding habits of ladybird beetles.</title>
        <authorList>
            <person name="Li H.-S."/>
            <person name="Huang Y.-H."/>
            <person name="Pang H."/>
        </authorList>
    </citation>
    <scope>NUCLEOTIDE SEQUENCE [LARGE SCALE GENOMIC DNA]</scope>
    <source>
        <strain evidence="1">SYSU_2023b</strain>
        <tissue evidence="1">Whole body</tissue>
    </source>
</reference>
<protein>
    <submittedName>
        <fullName evidence="1">Uncharacterized protein</fullName>
    </submittedName>
</protein>
<feature type="non-terminal residue" evidence="1">
    <location>
        <position position="114"/>
    </location>
</feature>
<comment type="caution">
    <text evidence="1">The sequence shown here is derived from an EMBL/GenBank/DDBJ whole genome shotgun (WGS) entry which is preliminary data.</text>
</comment>
<sequence length="114" mass="12439">MADLGPHPDRRPIVCAPKKYSPAVFLLTSIRKRPGEVRNKKEIANCGAQKRAENAQGKTKAGWGCHVIVLVGRGNDECGEDMIKALMDYFEKENELDLKKLLSTTTDGAPAMAG</sequence>
<evidence type="ECO:0000313" key="2">
    <source>
        <dbReference type="Proteomes" id="UP001431783"/>
    </source>
</evidence>
<dbReference type="EMBL" id="JARQZJ010000054">
    <property type="protein sequence ID" value="KAK9878699.1"/>
    <property type="molecule type" value="Genomic_DNA"/>
</dbReference>
<keyword evidence="2" id="KW-1185">Reference proteome</keyword>
<dbReference type="AlphaFoldDB" id="A0AAW1UH82"/>
<evidence type="ECO:0000313" key="1">
    <source>
        <dbReference type="EMBL" id="KAK9878699.1"/>
    </source>
</evidence>
<proteinExistence type="predicted"/>
<dbReference type="Proteomes" id="UP001431783">
    <property type="component" value="Unassembled WGS sequence"/>
</dbReference>
<name>A0AAW1UH82_9CUCU</name>
<gene>
    <name evidence="1" type="ORF">WA026_023399</name>
</gene>
<organism evidence="1 2">
    <name type="scientific">Henosepilachna vigintioctopunctata</name>
    <dbReference type="NCBI Taxonomy" id="420089"/>
    <lineage>
        <taxon>Eukaryota</taxon>
        <taxon>Metazoa</taxon>
        <taxon>Ecdysozoa</taxon>
        <taxon>Arthropoda</taxon>
        <taxon>Hexapoda</taxon>
        <taxon>Insecta</taxon>
        <taxon>Pterygota</taxon>
        <taxon>Neoptera</taxon>
        <taxon>Endopterygota</taxon>
        <taxon>Coleoptera</taxon>
        <taxon>Polyphaga</taxon>
        <taxon>Cucujiformia</taxon>
        <taxon>Coccinelloidea</taxon>
        <taxon>Coccinellidae</taxon>
        <taxon>Epilachninae</taxon>
        <taxon>Epilachnini</taxon>
        <taxon>Henosepilachna</taxon>
    </lineage>
</organism>
<accession>A0AAW1UH82</accession>